<feature type="region of interest" description="Disordered" evidence="5">
    <location>
        <begin position="1234"/>
        <end position="1293"/>
    </location>
</feature>
<dbReference type="InterPro" id="IPR005062">
    <property type="entry name" value="SAC3/GANP/THP3_conserved"/>
</dbReference>
<feature type="compositionally biased region" description="Basic and acidic residues" evidence="5">
    <location>
        <begin position="1047"/>
        <end position="1059"/>
    </location>
</feature>
<organism evidence="7 8">
    <name type="scientific">Penicillium hetheringtonii</name>
    <dbReference type="NCBI Taxonomy" id="911720"/>
    <lineage>
        <taxon>Eukaryota</taxon>
        <taxon>Fungi</taxon>
        <taxon>Dikarya</taxon>
        <taxon>Ascomycota</taxon>
        <taxon>Pezizomycotina</taxon>
        <taxon>Eurotiomycetes</taxon>
        <taxon>Eurotiomycetidae</taxon>
        <taxon>Eurotiales</taxon>
        <taxon>Aspergillaceae</taxon>
        <taxon>Penicillium</taxon>
    </lineage>
</organism>
<protein>
    <recommendedName>
        <fullName evidence="6">SAC3/GANP/THP3 conserved domain-containing protein</fullName>
    </recommendedName>
</protein>
<evidence type="ECO:0000256" key="5">
    <source>
        <dbReference type="SAM" id="MobiDB-lite"/>
    </source>
</evidence>
<feature type="compositionally biased region" description="Polar residues" evidence="5">
    <location>
        <begin position="737"/>
        <end position="751"/>
    </location>
</feature>
<feature type="region of interest" description="Disordered" evidence="5">
    <location>
        <begin position="1"/>
        <end position="157"/>
    </location>
</feature>
<name>A0AAD6GSD4_9EURO</name>
<feature type="compositionally biased region" description="Pro residues" evidence="5">
    <location>
        <begin position="707"/>
        <end position="724"/>
    </location>
</feature>
<dbReference type="GO" id="GO:0006406">
    <property type="term" value="P:mRNA export from nucleus"/>
    <property type="evidence" value="ECO:0007669"/>
    <property type="project" value="TreeGrafter"/>
</dbReference>
<sequence length="1329" mass="145719">MATPFNPFAGVTHGQRGGQSTGATGRGRGASSSRGSQFQTRGGPSSFRGRGQRSRARGTGTFANRGRGAGAAAANAGSSHATQQGPASQNANSPFTQLNQTKPVSSPFGPQAAQATQPHRKSPFNGITNGANPNSTRARGSFRGGSRGGAPRHNQWVKPTRKLNASAGQQVPVEDSSILAQYHQRYEQLIVVFNSVIVNNQADPLRSLKSIAQRKGSRRSRMATWLILTSLRLSTRQLRQSELAKGMCPEFESIERIVQKMVDKCEKYLHPSTNTLQNMEWKMLKRFRRSAAGYDEQLPSDIRTPKALLQTTNYLIRHVLNGPEPLALIHKFVWDRTRSVRNDFSVQQVTQEHDVRIAVTCLERIARFHIVSLHLLSSPANEEPFDRHQEREQLNNTMLSLMYYYDDNRGRIDFPNEDEFRAYYIIFSIHDQRPDLEARVQKWPVSLLESPRVRVAMELYTASCNTWQPQGTLDSRRPNAIAQGFYTRFFNIINSPSVSYLMACVAEIYFNYVRQTAIRTIWKGYCRTPISQQHRNEEWTVEELTRVLHFDDDEHTINFLEEQGLELATNDQGQQYLNWGSRHIESVEFSPSSDHAYSETYVESKRSGRSLVAIILGMSIREAARMGMVDQSSLHQRTAALPEDISLDQDDSLFVSSDGNQVSEPVVEMNAAPLESESPAPPVSQLFQNPTPSVSVIPPASTQSVSPPAPPQPASAFQTPPPNPFGSLFSGGSSNGTAPATTPSNGETAPSNPFAAAKTSQTQNPFQTATSPFAFPQPTKTADASSKEDAPAAPAVQPPNPFGIVKPTQPFRQSPSPTPTLPQSSLIFTNGGLSDNNKNQEASKPNPFSSASLGIKPFEAPKQADVDPTKTSTASSASSLFAPPKSPFPSIDAKDTALQSTASTTTFSAQTSNLFNPPASQSTSQPSQLSATIGPGIGSVQDTPSIFSSVKPPSFTGFSKPSLFAPPNESTQGTKSSQSMPTATFDFSKSVPAKSEPMPSLFQPTSTGPSNAPFSSVDSSDKPVAAPKSDTVDESQPSVANESAPTKSHEMTAIDKEDSAQDIPKPQAPVSIEPTDTFSQEDRAEEPLELPAVSQSQDLVFPVEETEEERQANWREFIRQTAEKQKREAEEQAKSRKRALDETAEREKSRERSSSKVLKTSNSSESSPPSKKYSIAEAYAKVLPTLPCLDRVKALIERKSPAEKETTVAKPHSRQVDEDELLLNAARITAEQLRTGPKIFDPSSEYDPRRSSYSPRASYYSSPFSMSHSPQSHGYKVAHAPDVPEGLGRSMSASERRIRATGAHGLAYKALDFSRVDKRKEKRKYSNSE</sequence>
<evidence type="ECO:0000313" key="8">
    <source>
        <dbReference type="Proteomes" id="UP001216150"/>
    </source>
</evidence>
<feature type="compositionally biased region" description="Low complexity" evidence="5">
    <location>
        <begin position="869"/>
        <end position="883"/>
    </location>
</feature>
<feature type="compositionally biased region" description="Polar residues" evidence="5">
    <location>
        <begin position="827"/>
        <end position="852"/>
    </location>
</feature>
<proteinExistence type="inferred from homology"/>
<gene>
    <name evidence="7" type="ORF">N7450_005876</name>
</gene>
<feature type="compositionally biased region" description="Low complexity" evidence="5">
    <location>
        <begin position="725"/>
        <end position="736"/>
    </location>
</feature>
<feature type="compositionally biased region" description="Gly residues" evidence="5">
    <location>
        <begin position="15"/>
        <end position="28"/>
    </location>
</feature>
<feature type="compositionally biased region" description="Low complexity" evidence="5">
    <location>
        <begin position="1251"/>
        <end position="1273"/>
    </location>
</feature>
<dbReference type="InterPro" id="IPR045107">
    <property type="entry name" value="SAC3/GANP/THP3"/>
</dbReference>
<evidence type="ECO:0000259" key="6">
    <source>
        <dbReference type="Pfam" id="PF03399"/>
    </source>
</evidence>
<dbReference type="EMBL" id="JAQJAC010000004">
    <property type="protein sequence ID" value="KAJ5586089.1"/>
    <property type="molecule type" value="Genomic_DNA"/>
</dbReference>
<dbReference type="Pfam" id="PF03399">
    <property type="entry name" value="SAC3_GANP"/>
    <property type="match status" value="1"/>
</dbReference>
<dbReference type="FunFam" id="1.25.40.990:FF:000008">
    <property type="entry name" value="Nuclear mRNA export protein SAC3"/>
    <property type="match status" value="1"/>
</dbReference>
<feature type="domain" description="SAC3/GANP/THP3 conserved" evidence="6">
    <location>
        <begin position="247"/>
        <end position="567"/>
    </location>
</feature>
<feature type="compositionally biased region" description="Polar residues" evidence="5">
    <location>
        <begin position="968"/>
        <end position="987"/>
    </location>
</feature>
<feature type="compositionally biased region" description="Polar residues" evidence="5">
    <location>
        <begin position="1034"/>
        <end position="1046"/>
    </location>
</feature>
<dbReference type="PANTHER" id="PTHR12436:SF3">
    <property type="entry name" value="GERMINAL-CENTER ASSOCIATED NUCLEAR PROTEIN"/>
    <property type="match status" value="1"/>
</dbReference>
<dbReference type="Gene3D" id="1.25.40.990">
    <property type="match status" value="1"/>
</dbReference>
<feature type="compositionally biased region" description="Low complexity" evidence="5">
    <location>
        <begin position="1155"/>
        <end position="1171"/>
    </location>
</feature>
<evidence type="ECO:0000256" key="4">
    <source>
        <dbReference type="ARBA" id="ARBA00038443"/>
    </source>
</evidence>
<feature type="compositionally biased region" description="Polar residues" evidence="5">
    <location>
        <begin position="78"/>
        <end position="104"/>
    </location>
</feature>
<evidence type="ECO:0000256" key="3">
    <source>
        <dbReference type="ARBA" id="ARBA00023242"/>
    </source>
</evidence>
<feature type="region of interest" description="Disordered" evidence="5">
    <location>
        <begin position="673"/>
        <end position="1171"/>
    </location>
</feature>
<dbReference type="GO" id="GO:0005635">
    <property type="term" value="C:nuclear envelope"/>
    <property type="evidence" value="ECO:0007669"/>
    <property type="project" value="UniProtKB-SubCell"/>
</dbReference>
<dbReference type="PANTHER" id="PTHR12436">
    <property type="entry name" value="80 KDA MCM3-ASSOCIATED PROTEIN"/>
    <property type="match status" value="1"/>
</dbReference>
<dbReference type="Proteomes" id="UP001216150">
    <property type="component" value="Unassembled WGS sequence"/>
</dbReference>
<comment type="similarity">
    <text evidence="4">Belongs to the SAC3 family.</text>
</comment>
<feature type="compositionally biased region" description="Polar residues" evidence="5">
    <location>
        <begin position="125"/>
        <end position="136"/>
    </location>
</feature>
<feature type="compositionally biased region" description="Low complexity" evidence="5">
    <location>
        <begin position="57"/>
        <end position="77"/>
    </location>
</feature>
<keyword evidence="2" id="KW-0597">Phosphoprotein</keyword>
<comment type="subcellular location">
    <subcellularLocation>
        <location evidence="1">Nucleus envelope</location>
    </subcellularLocation>
</comment>
<keyword evidence="8" id="KW-1185">Reference proteome</keyword>
<dbReference type="GO" id="GO:0070390">
    <property type="term" value="C:transcription export complex 2"/>
    <property type="evidence" value="ECO:0007669"/>
    <property type="project" value="TreeGrafter"/>
</dbReference>
<feature type="compositionally biased region" description="Basic and acidic residues" evidence="5">
    <location>
        <begin position="1109"/>
        <end position="1154"/>
    </location>
</feature>
<feature type="compositionally biased region" description="Polar residues" evidence="5">
    <location>
        <begin position="1002"/>
        <end position="1018"/>
    </location>
</feature>
<keyword evidence="3" id="KW-0539">Nucleus</keyword>
<reference evidence="7 8" key="1">
    <citation type="journal article" date="2023" name="IMA Fungus">
        <title>Comparative genomic study of the Penicillium genus elucidates a diverse pangenome and 15 lateral gene transfer events.</title>
        <authorList>
            <person name="Petersen C."/>
            <person name="Sorensen T."/>
            <person name="Nielsen M.R."/>
            <person name="Sondergaard T.E."/>
            <person name="Sorensen J.L."/>
            <person name="Fitzpatrick D.A."/>
            <person name="Frisvad J.C."/>
            <person name="Nielsen K.L."/>
        </authorList>
    </citation>
    <scope>NUCLEOTIDE SEQUENCE [LARGE SCALE GENOMIC DNA]</scope>
    <source>
        <strain evidence="7 8">IBT 29057</strain>
    </source>
</reference>
<feature type="compositionally biased region" description="Polar residues" evidence="5">
    <location>
        <begin position="758"/>
        <end position="771"/>
    </location>
</feature>
<evidence type="ECO:0000256" key="2">
    <source>
        <dbReference type="ARBA" id="ARBA00022553"/>
    </source>
</evidence>
<feature type="compositionally biased region" description="Polar residues" evidence="5">
    <location>
        <begin position="685"/>
        <end position="694"/>
    </location>
</feature>
<evidence type="ECO:0000256" key="1">
    <source>
        <dbReference type="ARBA" id="ARBA00004259"/>
    </source>
</evidence>
<feature type="compositionally biased region" description="Low complexity" evidence="5">
    <location>
        <begin position="896"/>
        <end position="932"/>
    </location>
</feature>
<dbReference type="GO" id="GO:0005737">
    <property type="term" value="C:cytoplasm"/>
    <property type="evidence" value="ECO:0007669"/>
    <property type="project" value="TreeGrafter"/>
</dbReference>
<accession>A0AAD6GSD4</accession>
<comment type="caution">
    <text evidence="7">The sequence shown here is derived from an EMBL/GenBank/DDBJ whole genome shotgun (WGS) entry which is preliminary data.</text>
</comment>
<evidence type="ECO:0000313" key="7">
    <source>
        <dbReference type="EMBL" id="KAJ5586089.1"/>
    </source>
</evidence>